<feature type="transmembrane region" description="Helical" evidence="6">
    <location>
        <begin position="199"/>
        <end position="224"/>
    </location>
</feature>
<evidence type="ECO:0000256" key="1">
    <source>
        <dbReference type="ARBA" id="ARBA00004651"/>
    </source>
</evidence>
<name>A0A2W7N3Y8_9BACT</name>
<keyword evidence="5 6" id="KW-0472">Membrane</keyword>
<reference evidence="7 8" key="1">
    <citation type="submission" date="2018-06" db="EMBL/GenBank/DDBJ databases">
        <title>Genomic Encyclopedia of Archaeal and Bacterial Type Strains, Phase II (KMG-II): from individual species to whole genera.</title>
        <authorList>
            <person name="Goeker M."/>
        </authorList>
    </citation>
    <scope>NUCLEOTIDE SEQUENCE [LARGE SCALE GENOMIC DNA]</scope>
    <source>
        <strain evidence="7 8">DSM 6779</strain>
    </source>
</reference>
<evidence type="ECO:0000313" key="8">
    <source>
        <dbReference type="Proteomes" id="UP000249239"/>
    </source>
</evidence>
<dbReference type="NCBIfam" id="TIGR00765">
    <property type="entry name" value="yihY_not_rbn"/>
    <property type="match status" value="1"/>
</dbReference>
<proteinExistence type="predicted"/>
<keyword evidence="4 6" id="KW-1133">Transmembrane helix</keyword>
<dbReference type="Pfam" id="PF03631">
    <property type="entry name" value="Virul_fac_BrkB"/>
    <property type="match status" value="1"/>
</dbReference>
<dbReference type="PANTHER" id="PTHR30213:SF0">
    <property type="entry name" value="UPF0761 MEMBRANE PROTEIN YIHY"/>
    <property type="match status" value="1"/>
</dbReference>
<feature type="transmembrane region" description="Helical" evidence="6">
    <location>
        <begin position="123"/>
        <end position="145"/>
    </location>
</feature>
<evidence type="ECO:0000256" key="6">
    <source>
        <dbReference type="SAM" id="Phobius"/>
    </source>
</evidence>
<dbReference type="EMBL" id="QKZK01000027">
    <property type="protein sequence ID" value="PZX13067.1"/>
    <property type="molecule type" value="Genomic_DNA"/>
</dbReference>
<keyword evidence="8" id="KW-1185">Reference proteome</keyword>
<evidence type="ECO:0000256" key="2">
    <source>
        <dbReference type="ARBA" id="ARBA00022475"/>
    </source>
</evidence>
<protein>
    <submittedName>
        <fullName evidence="7">Membrane protein</fullName>
    </submittedName>
</protein>
<sequence>MEVSHLLKQFARAKKFILEDIWRIDSASTSKHHFRLINIIRIVILAVRGFMSNNCINKASSLTYYSLISIIPIVAMAFGIAKGFGFDKVLENELQNQFAGQGEVANWIMSFASGYLDNARGGMIAGVGLAVLLWSLMKVLGSIEASFNEIWEVKRDRSFIRKFSDYVSLMMVALLFLISSSSMVVFVRQEFGMGDFGELAGALFGFVIPYLIIWLGFTMLLFIMPNTRVHFYSALVGGILSGTMFQLLQYFYIHFQVGMSSYNAIYGSFAAFPLFLIWLNSSWMIVLFGAELSYATQNVKNYEYEFDANNISYSYKKQVYLLIAHYVVQKFKHHQKSPSIEEIAFHLKLPVRLVKDSVNFMLDCHVLVEVVTGAHHEVGFYPAFDIHEMTLALLLKRIESHGSSDFLKLKHGELIRIKDHIKKMDLSAHEAGCQILLMDI</sequence>
<accession>A0A2W7N3Y8</accession>
<organism evidence="7 8">
    <name type="scientific">Breznakibacter xylanolyticus</name>
    <dbReference type="NCBI Taxonomy" id="990"/>
    <lineage>
        <taxon>Bacteria</taxon>
        <taxon>Pseudomonadati</taxon>
        <taxon>Bacteroidota</taxon>
        <taxon>Bacteroidia</taxon>
        <taxon>Marinilabiliales</taxon>
        <taxon>Marinilabiliaceae</taxon>
        <taxon>Breznakibacter</taxon>
    </lineage>
</organism>
<dbReference type="AlphaFoldDB" id="A0A2W7N3Y8"/>
<feature type="transmembrane region" description="Helical" evidence="6">
    <location>
        <begin position="265"/>
        <end position="290"/>
    </location>
</feature>
<dbReference type="Proteomes" id="UP000249239">
    <property type="component" value="Unassembled WGS sequence"/>
</dbReference>
<gene>
    <name evidence="7" type="ORF">LX69_02729</name>
</gene>
<evidence type="ECO:0000256" key="5">
    <source>
        <dbReference type="ARBA" id="ARBA00023136"/>
    </source>
</evidence>
<evidence type="ECO:0000256" key="4">
    <source>
        <dbReference type="ARBA" id="ARBA00022989"/>
    </source>
</evidence>
<dbReference type="GO" id="GO:0005886">
    <property type="term" value="C:plasma membrane"/>
    <property type="evidence" value="ECO:0007669"/>
    <property type="project" value="UniProtKB-SubCell"/>
</dbReference>
<feature type="transmembrane region" description="Helical" evidence="6">
    <location>
        <begin position="231"/>
        <end position="253"/>
    </location>
</feature>
<feature type="transmembrane region" description="Helical" evidence="6">
    <location>
        <begin position="62"/>
        <end position="81"/>
    </location>
</feature>
<feature type="transmembrane region" description="Helical" evidence="6">
    <location>
        <begin position="166"/>
        <end position="187"/>
    </location>
</feature>
<keyword evidence="3 6" id="KW-0812">Transmembrane</keyword>
<comment type="subcellular location">
    <subcellularLocation>
        <location evidence="1">Cell membrane</location>
        <topology evidence="1">Multi-pass membrane protein</topology>
    </subcellularLocation>
</comment>
<dbReference type="PANTHER" id="PTHR30213">
    <property type="entry name" value="INNER MEMBRANE PROTEIN YHJD"/>
    <property type="match status" value="1"/>
</dbReference>
<evidence type="ECO:0000313" key="7">
    <source>
        <dbReference type="EMBL" id="PZX13067.1"/>
    </source>
</evidence>
<evidence type="ECO:0000256" key="3">
    <source>
        <dbReference type="ARBA" id="ARBA00022692"/>
    </source>
</evidence>
<keyword evidence="2" id="KW-1003">Cell membrane</keyword>
<dbReference type="InterPro" id="IPR017039">
    <property type="entry name" value="Virul_fac_BrkB"/>
</dbReference>
<comment type="caution">
    <text evidence="7">The sequence shown here is derived from an EMBL/GenBank/DDBJ whole genome shotgun (WGS) entry which is preliminary data.</text>
</comment>